<evidence type="ECO:0000259" key="5">
    <source>
        <dbReference type="PROSITE" id="PS51898"/>
    </source>
</evidence>
<dbReference type="KEGG" id="dvn:HQ394_02560"/>
<protein>
    <submittedName>
        <fullName evidence="6">Site-specific integrase</fullName>
    </submittedName>
</protein>
<proteinExistence type="inferred from homology"/>
<keyword evidence="4" id="KW-0233">DNA recombination</keyword>
<evidence type="ECO:0000313" key="7">
    <source>
        <dbReference type="Proteomes" id="UP000516369"/>
    </source>
</evidence>
<keyword evidence="3" id="KW-0238">DNA-binding</keyword>
<feature type="domain" description="Tyr recombinase" evidence="5">
    <location>
        <begin position="262"/>
        <end position="470"/>
    </location>
</feature>
<dbReference type="GO" id="GO:0006310">
    <property type="term" value="P:DNA recombination"/>
    <property type="evidence" value="ECO:0007669"/>
    <property type="project" value="UniProtKB-KW"/>
</dbReference>
<evidence type="ECO:0000313" key="6">
    <source>
        <dbReference type="EMBL" id="QNT68446.1"/>
    </source>
</evidence>
<gene>
    <name evidence="6" type="ORF">HQ394_02560</name>
</gene>
<reference evidence="6 7" key="1">
    <citation type="submission" date="2020-05" db="EMBL/GenBank/DDBJ databases">
        <title>Complete closed genome sequence of Defluviicoccus vanus.</title>
        <authorList>
            <person name="Bessarab I."/>
            <person name="Arumugam K."/>
            <person name="Maszenan A.M."/>
            <person name="Seviour R.J."/>
            <person name="Williams R.B."/>
        </authorList>
    </citation>
    <scope>NUCLEOTIDE SEQUENCE [LARGE SCALE GENOMIC DNA]</scope>
    <source>
        <strain evidence="6 7">Ben 114</strain>
    </source>
</reference>
<dbReference type="AlphaFoldDB" id="A0A7H1MYB0"/>
<dbReference type="GO" id="GO:0003677">
    <property type="term" value="F:DNA binding"/>
    <property type="evidence" value="ECO:0007669"/>
    <property type="project" value="UniProtKB-KW"/>
</dbReference>
<dbReference type="SUPFAM" id="SSF56349">
    <property type="entry name" value="DNA breaking-rejoining enzymes"/>
    <property type="match status" value="1"/>
</dbReference>
<name>A0A7H1MYB0_9PROT</name>
<dbReference type="InterPro" id="IPR046668">
    <property type="entry name" value="DUF6538"/>
</dbReference>
<dbReference type="InterPro" id="IPR002104">
    <property type="entry name" value="Integrase_catalytic"/>
</dbReference>
<evidence type="ECO:0000256" key="4">
    <source>
        <dbReference type="ARBA" id="ARBA00023172"/>
    </source>
</evidence>
<evidence type="ECO:0000256" key="3">
    <source>
        <dbReference type="ARBA" id="ARBA00023125"/>
    </source>
</evidence>
<dbReference type="PANTHER" id="PTHR30349">
    <property type="entry name" value="PHAGE INTEGRASE-RELATED"/>
    <property type="match status" value="1"/>
</dbReference>
<dbReference type="Proteomes" id="UP000516369">
    <property type="component" value="Chromosome"/>
</dbReference>
<dbReference type="InterPro" id="IPR011010">
    <property type="entry name" value="DNA_brk_join_enz"/>
</dbReference>
<dbReference type="CDD" id="cd01184">
    <property type="entry name" value="INT_C_like_1"/>
    <property type="match status" value="1"/>
</dbReference>
<dbReference type="PANTHER" id="PTHR30349:SF41">
    <property type="entry name" value="INTEGRASE_RECOMBINASE PROTEIN MJ0367-RELATED"/>
    <property type="match status" value="1"/>
</dbReference>
<dbReference type="GO" id="GO:0015074">
    <property type="term" value="P:DNA integration"/>
    <property type="evidence" value="ECO:0007669"/>
    <property type="project" value="UniProtKB-KW"/>
</dbReference>
<dbReference type="EMBL" id="CP053923">
    <property type="protein sequence ID" value="QNT68446.1"/>
    <property type="molecule type" value="Genomic_DNA"/>
</dbReference>
<organism evidence="6 7">
    <name type="scientific">Defluviicoccus vanus</name>
    <dbReference type="NCBI Taxonomy" id="111831"/>
    <lineage>
        <taxon>Bacteria</taxon>
        <taxon>Pseudomonadati</taxon>
        <taxon>Pseudomonadota</taxon>
        <taxon>Alphaproteobacteria</taxon>
        <taxon>Rhodospirillales</taxon>
        <taxon>Rhodospirillaceae</taxon>
        <taxon>Defluviicoccus</taxon>
    </lineage>
</organism>
<dbReference type="InterPro" id="IPR013762">
    <property type="entry name" value="Integrase-like_cat_sf"/>
</dbReference>
<sequence>MTLRSHLTRRGSRYYFRQRVPTDLTDRLGVKEIRKSLQSSSPQEAARRVIAVSALHADFFERIRAMTDETEIEKQEDVLQQSVRVLLLQNRVLRIGKAEVDENFDAYRKTYALVTKDEKNRAVSPKLAAAVSAFLETFIVEKGGQWDESAHRHNINYIKLFLKIVGDKPLNAYTRQDVLKCVRTLECVHKNYGKSSKDAGLDVDEVLRFSEDKESMNITTLTKHFRCVKSLFTAANHHLDSEVNVEKLFGGIRFRDNVPKAKERKPWSVDDLNRLFATPIWKGTKAQKPSLRYQKGRRIIRDAYWWLPIIAIFTGMRLEEIAQLQCGDLKQTKDGIAYIEVAEGEGKRLKTDSSTRAVPVHPTLVDLGFTALFQGSNAEDRIFPELTGGGPQGKFGYQYSQDFTVYRRQTGLYEDLRDFHSFRHTFATHLRRAIKDILMVGEIVGHETQQIETQTYTHPTVTDRYAAICKLDYVAEGLEIGHLFPRSAS</sequence>
<dbReference type="PROSITE" id="PS51898">
    <property type="entry name" value="TYR_RECOMBINASE"/>
    <property type="match status" value="1"/>
</dbReference>
<evidence type="ECO:0000256" key="2">
    <source>
        <dbReference type="ARBA" id="ARBA00022908"/>
    </source>
</evidence>
<comment type="similarity">
    <text evidence="1">Belongs to the 'phage' integrase family.</text>
</comment>
<dbReference type="Pfam" id="PF20172">
    <property type="entry name" value="DUF6538"/>
    <property type="match status" value="1"/>
</dbReference>
<keyword evidence="7" id="KW-1185">Reference proteome</keyword>
<dbReference type="RefSeq" id="WP_190261883.1">
    <property type="nucleotide sequence ID" value="NZ_CP053923.1"/>
</dbReference>
<accession>A0A7H1MYB0</accession>
<dbReference type="Pfam" id="PF00589">
    <property type="entry name" value="Phage_integrase"/>
    <property type="match status" value="1"/>
</dbReference>
<keyword evidence="2" id="KW-0229">DNA integration</keyword>
<dbReference type="InterPro" id="IPR050090">
    <property type="entry name" value="Tyrosine_recombinase_XerCD"/>
</dbReference>
<dbReference type="Gene3D" id="1.10.443.10">
    <property type="entry name" value="Intergrase catalytic core"/>
    <property type="match status" value="1"/>
</dbReference>
<evidence type="ECO:0000256" key="1">
    <source>
        <dbReference type="ARBA" id="ARBA00008857"/>
    </source>
</evidence>